<dbReference type="SUPFAM" id="SSF52540">
    <property type="entry name" value="P-loop containing nucleoside triphosphate hydrolases"/>
    <property type="match status" value="1"/>
</dbReference>
<gene>
    <name evidence="1" type="ORF">KCX82_13770</name>
</gene>
<dbReference type="Pfam" id="PF13481">
    <property type="entry name" value="AAA_25"/>
    <property type="match status" value="1"/>
</dbReference>
<name>A0A8J7W4U2_9FIRM</name>
<evidence type="ECO:0000313" key="1">
    <source>
        <dbReference type="EMBL" id="MBR0598955.1"/>
    </source>
</evidence>
<reference evidence="1" key="2">
    <citation type="submission" date="2021-04" db="EMBL/GenBank/DDBJ databases">
        <authorList>
            <person name="Liu J."/>
        </authorList>
    </citation>
    <scope>NUCLEOTIDE SEQUENCE</scope>
    <source>
        <strain evidence="1">BAD-6</strain>
    </source>
</reference>
<organism evidence="1 2">
    <name type="scientific">Sinanaerobacter chloroacetimidivorans</name>
    <dbReference type="NCBI Taxonomy" id="2818044"/>
    <lineage>
        <taxon>Bacteria</taxon>
        <taxon>Bacillati</taxon>
        <taxon>Bacillota</taxon>
        <taxon>Clostridia</taxon>
        <taxon>Peptostreptococcales</taxon>
        <taxon>Anaerovoracaceae</taxon>
        <taxon>Sinanaerobacter</taxon>
    </lineage>
</organism>
<dbReference type="InterPro" id="IPR027417">
    <property type="entry name" value="P-loop_NTPase"/>
</dbReference>
<dbReference type="Proteomes" id="UP000675664">
    <property type="component" value="Unassembled WGS sequence"/>
</dbReference>
<dbReference type="RefSeq" id="WP_227019081.1">
    <property type="nucleotide sequence ID" value="NZ_JAGSND010000009.1"/>
</dbReference>
<proteinExistence type="predicted"/>
<accession>A0A8J7W4U2</accession>
<dbReference type="EMBL" id="JAGSND010000009">
    <property type="protein sequence ID" value="MBR0598955.1"/>
    <property type="molecule type" value="Genomic_DNA"/>
</dbReference>
<dbReference type="Gene3D" id="3.40.50.300">
    <property type="entry name" value="P-loop containing nucleotide triphosphate hydrolases"/>
    <property type="match status" value="1"/>
</dbReference>
<sequence>MKEFKTMTGEEIMNTPLPQTNFIVSDLLPTGVHILGGAPKIGKSWLMLWMCLQISKGEKVWDYDTRKGTVLYLCLEDSYTRVQNRLFEITDDAPENLHFSVMAENVENGLAEQIEAFVARHEDTNLIVIDTLQNIRMVSDGSNSYADDYRELKILREISNKHNIAILLVHHLRKSKDDDPMNMLSGTTGISGAVDTVFILNRKKRTEKLATLFCSGRDIESKEFSLEMDSNFIWQKLDDQQAEVKFKEVDEFVKCVIHYFCFSASNAEFIGTATELSNLFETKYEKYFASTTIKKKLLKNHSFFFEHGITIEFKRTHTDKIIHIKGSATIINADIAFGASVEQDITGGLISPYALDA</sequence>
<protein>
    <submittedName>
        <fullName evidence="1">AAA family ATPase</fullName>
    </submittedName>
</protein>
<comment type="caution">
    <text evidence="1">The sequence shown here is derived from an EMBL/GenBank/DDBJ whole genome shotgun (WGS) entry which is preliminary data.</text>
</comment>
<reference evidence="1" key="1">
    <citation type="submission" date="2021-04" db="EMBL/GenBank/DDBJ databases">
        <title>Sinoanaerobacter chloroacetimidivorans sp. nov., an obligate anaerobic bacterium isolated from anaerobic sludge.</title>
        <authorList>
            <person name="Bao Y."/>
        </authorList>
    </citation>
    <scope>NUCLEOTIDE SEQUENCE</scope>
    <source>
        <strain evidence="1">BAD-6</strain>
    </source>
</reference>
<evidence type="ECO:0000313" key="2">
    <source>
        <dbReference type="Proteomes" id="UP000675664"/>
    </source>
</evidence>
<keyword evidence="2" id="KW-1185">Reference proteome</keyword>
<dbReference type="AlphaFoldDB" id="A0A8J7W4U2"/>